<dbReference type="RefSeq" id="WP_139862985.1">
    <property type="nucleotide sequence ID" value="NZ_CAADFC020000028.1"/>
</dbReference>
<evidence type="ECO:0000313" key="2">
    <source>
        <dbReference type="EMBL" id="VIO76122.1"/>
    </source>
</evidence>
<dbReference type="Proteomes" id="UP000328092">
    <property type="component" value="Unassembled WGS sequence"/>
</dbReference>
<sequence>MVRGRLFIFVVALTAPSFAAAETMSFGDAAAQLARICGADITANCRGVNLDSNRLKECLSRNRDVMSPQCKEGYLSTLDAIQKRIAARITVANACTREIVKVCGGSTKETSKSVPCLVTAKGVSRNCAQAITDAGYQ</sequence>
<dbReference type="EMBL" id="CAADFC020000028">
    <property type="protein sequence ID" value="VIO76122.1"/>
    <property type="molecule type" value="Genomic_DNA"/>
</dbReference>
<comment type="caution">
    <text evidence="2">The sequence shown here is derived from an EMBL/GenBank/DDBJ whole genome shotgun (WGS) entry which is preliminary data.</text>
</comment>
<keyword evidence="3" id="KW-1185">Reference proteome</keyword>
<feature type="signal peptide" evidence="1">
    <location>
        <begin position="1"/>
        <end position="19"/>
    </location>
</feature>
<protein>
    <recommendedName>
        <fullName evidence="4">Cysteine rich repeat protein</fullName>
    </recommendedName>
</protein>
<accession>A0A508TP21</accession>
<evidence type="ECO:0008006" key="4">
    <source>
        <dbReference type="Google" id="ProtNLM"/>
    </source>
</evidence>
<feature type="chain" id="PRO_5021202841" description="Cysteine rich repeat protein" evidence="1">
    <location>
        <begin position="20"/>
        <end position="137"/>
    </location>
</feature>
<proteinExistence type="predicted"/>
<gene>
    <name evidence="2" type="ORF">CI1B_62470</name>
</gene>
<evidence type="ECO:0000313" key="3">
    <source>
        <dbReference type="Proteomes" id="UP000328092"/>
    </source>
</evidence>
<dbReference type="OrthoDB" id="7958331at2"/>
<organism evidence="2 3">
    <name type="scientific">Bradyrhizobium ivorense</name>
    <dbReference type="NCBI Taxonomy" id="2511166"/>
    <lineage>
        <taxon>Bacteria</taxon>
        <taxon>Pseudomonadati</taxon>
        <taxon>Pseudomonadota</taxon>
        <taxon>Alphaproteobacteria</taxon>
        <taxon>Hyphomicrobiales</taxon>
        <taxon>Nitrobacteraceae</taxon>
        <taxon>Bradyrhizobium</taxon>
    </lineage>
</organism>
<reference evidence="2" key="1">
    <citation type="submission" date="2019-02" db="EMBL/GenBank/DDBJ databases">
        <authorList>
            <person name="Pothier F.J."/>
        </authorList>
    </citation>
    <scope>NUCLEOTIDE SEQUENCE</scope>
    <source>
        <strain evidence="2">CI-1B</strain>
    </source>
</reference>
<dbReference type="AlphaFoldDB" id="A0A508TP21"/>
<keyword evidence="1" id="KW-0732">Signal</keyword>
<evidence type="ECO:0000256" key="1">
    <source>
        <dbReference type="SAM" id="SignalP"/>
    </source>
</evidence>
<name>A0A508TP21_9BRAD</name>